<organism evidence="1 2">
    <name type="scientific">Acinetobacter proteolyticus</name>
    <dbReference type="NCBI Taxonomy" id="1776741"/>
    <lineage>
        <taxon>Bacteria</taxon>
        <taxon>Pseudomonadati</taxon>
        <taxon>Pseudomonadota</taxon>
        <taxon>Gammaproteobacteria</taxon>
        <taxon>Moraxellales</taxon>
        <taxon>Moraxellaceae</taxon>
        <taxon>Acinetobacter</taxon>
    </lineage>
</organism>
<proteinExistence type="predicted"/>
<protein>
    <submittedName>
        <fullName evidence="1">Uncharacterized protein</fullName>
    </submittedName>
</protein>
<dbReference type="EMBL" id="CABWKZ010000002">
    <property type="protein sequence ID" value="VXA53885.1"/>
    <property type="molecule type" value="Genomic_DNA"/>
</dbReference>
<evidence type="ECO:0000313" key="1">
    <source>
        <dbReference type="EMBL" id="VXA53885.1"/>
    </source>
</evidence>
<gene>
    <name evidence="1" type="ORF">ACI8B_100124</name>
</gene>
<reference evidence="1 2" key="1">
    <citation type="submission" date="2019-10" db="EMBL/GenBank/DDBJ databases">
        <authorList>
            <person name="Karimi E."/>
        </authorList>
    </citation>
    <scope>NUCLEOTIDE SEQUENCE [LARGE SCALE GENOMIC DNA]</scope>
    <source>
        <strain evidence="1">Acinetobacter sp. 8BE</strain>
    </source>
</reference>
<dbReference type="AlphaFoldDB" id="A0A653K193"/>
<dbReference type="RefSeq" id="WP_159724526.1">
    <property type="nucleotide sequence ID" value="NZ_LR732744.1"/>
</dbReference>
<sequence>MKESMKNEVVVNAEAFTIATQMYVRLRRVCGRVIDVMYLVNNKDYAKHILELALATQDPELERFVLRLSPLVDLYPESAALGTEAKVEEKKQAVEVLESYSMEVTEEEIYQAQVHHHYIGALR</sequence>
<accession>A0A653K193</accession>
<dbReference type="Proteomes" id="UP000430404">
    <property type="component" value="Unassembled WGS sequence"/>
</dbReference>
<name>A0A653K193_9GAMM</name>
<evidence type="ECO:0000313" key="2">
    <source>
        <dbReference type="Proteomes" id="UP000430404"/>
    </source>
</evidence>